<evidence type="ECO:0008006" key="4">
    <source>
        <dbReference type="Google" id="ProtNLM"/>
    </source>
</evidence>
<name>A0ABV8G713_9ACTN</name>
<dbReference type="EMBL" id="JBHSBI010000006">
    <property type="protein sequence ID" value="MFC4008396.1"/>
    <property type="molecule type" value="Genomic_DNA"/>
</dbReference>
<comment type="caution">
    <text evidence="2">The sequence shown here is derived from an EMBL/GenBank/DDBJ whole genome shotgun (WGS) entry which is preliminary data.</text>
</comment>
<gene>
    <name evidence="2" type="ORF">ACFOY2_14285</name>
</gene>
<sequence length="132" mass="13966">MAVAALVTWLLTALGGFFMLGVWISRGGHRKEESRLPAPVAFGHLLLAATGLILWILYLAFGNNVLAWIALVLLVLVALLGFAMLARWIPVYRARATSVAPERAIPVVVVAGHGLFAVATLVLVVIATLAGS</sequence>
<dbReference type="RefSeq" id="WP_379528462.1">
    <property type="nucleotide sequence ID" value="NZ_JBHSBI010000006.1"/>
</dbReference>
<evidence type="ECO:0000313" key="3">
    <source>
        <dbReference type="Proteomes" id="UP001595851"/>
    </source>
</evidence>
<protein>
    <recommendedName>
        <fullName evidence="4">DUF2269 family protein</fullName>
    </recommendedName>
</protein>
<feature type="transmembrane region" description="Helical" evidence="1">
    <location>
        <begin position="107"/>
        <end position="130"/>
    </location>
</feature>
<proteinExistence type="predicted"/>
<keyword evidence="3" id="KW-1185">Reference proteome</keyword>
<evidence type="ECO:0000313" key="2">
    <source>
        <dbReference type="EMBL" id="MFC4008396.1"/>
    </source>
</evidence>
<accession>A0ABV8G713</accession>
<dbReference type="Proteomes" id="UP001595851">
    <property type="component" value="Unassembled WGS sequence"/>
</dbReference>
<keyword evidence="1" id="KW-1133">Transmembrane helix</keyword>
<feature type="transmembrane region" description="Helical" evidence="1">
    <location>
        <begin position="36"/>
        <end position="59"/>
    </location>
</feature>
<organism evidence="2 3">
    <name type="scientific">Nonomuraea purpurea</name>
    <dbReference type="NCBI Taxonomy" id="1849276"/>
    <lineage>
        <taxon>Bacteria</taxon>
        <taxon>Bacillati</taxon>
        <taxon>Actinomycetota</taxon>
        <taxon>Actinomycetes</taxon>
        <taxon>Streptosporangiales</taxon>
        <taxon>Streptosporangiaceae</taxon>
        <taxon>Nonomuraea</taxon>
    </lineage>
</organism>
<feature type="transmembrane region" description="Helical" evidence="1">
    <location>
        <begin position="6"/>
        <end position="24"/>
    </location>
</feature>
<reference evidence="3" key="1">
    <citation type="journal article" date="2019" name="Int. J. Syst. Evol. Microbiol.">
        <title>The Global Catalogue of Microorganisms (GCM) 10K type strain sequencing project: providing services to taxonomists for standard genome sequencing and annotation.</title>
        <authorList>
            <consortium name="The Broad Institute Genomics Platform"/>
            <consortium name="The Broad Institute Genome Sequencing Center for Infectious Disease"/>
            <person name="Wu L."/>
            <person name="Ma J."/>
        </authorList>
    </citation>
    <scope>NUCLEOTIDE SEQUENCE [LARGE SCALE GENOMIC DNA]</scope>
    <source>
        <strain evidence="3">TBRC 1276</strain>
    </source>
</reference>
<keyword evidence="1" id="KW-0472">Membrane</keyword>
<keyword evidence="1" id="KW-0812">Transmembrane</keyword>
<evidence type="ECO:0000256" key="1">
    <source>
        <dbReference type="SAM" id="Phobius"/>
    </source>
</evidence>
<feature type="transmembrane region" description="Helical" evidence="1">
    <location>
        <begin position="65"/>
        <end position="86"/>
    </location>
</feature>